<dbReference type="InterPro" id="IPR027417">
    <property type="entry name" value="P-loop_NTPase"/>
</dbReference>
<protein>
    <recommendedName>
        <fullName evidence="3">MinD-like ATPase involved in chromosome partitioning or flagellar assembly</fullName>
    </recommendedName>
</protein>
<name>A0A1G8HMB3_9NOCA</name>
<keyword evidence="2" id="KW-1185">Reference proteome</keyword>
<organism evidence="1 2">
    <name type="scientific">Rhodococcus triatomae</name>
    <dbReference type="NCBI Taxonomy" id="300028"/>
    <lineage>
        <taxon>Bacteria</taxon>
        <taxon>Bacillati</taxon>
        <taxon>Actinomycetota</taxon>
        <taxon>Actinomycetes</taxon>
        <taxon>Mycobacteriales</taxon>
        <taxon>Nocardiaceae</taxon>
        <taxon>Rhodococcus</taxon>
    </lineage>
</organism>
<evidence type="ECO:0000313" key="1">
    <source>
        <dbReference type="EMBL" id="SDI07836.1"/>
    </source>
</evidence>
<dbReference type="Gene3D" id="3.40.50.300">
    <property type="entry name" value="P-loop containing nucleotide triphosphate hydrolases"/>
    <property type="match status" value="1"/>
</dbReference>
<dbReference type="AlphaFoldDB" id="A0A1G8HMB3"/>
<dbReference type="SUPFAM" id="SSF52540">
    <property type="entry name" value="P-loop containing nucleoside triphosphate hydrolases"/>
    <property type="match status" value="1"/>
</dbReference>
<dbReference type="PROSITE" id="PS51257">
    <property type="entry name" value="PROKAR_LIPOPROTEIN"/>
    <property type="match status" value="1"/>
</dbReference>
<dbReference type="OrthoDB" id="4597894at2"/>
<evidence type="ECO:0008006" key="3">
    <source>
        <dbReference type="Google" id="ProtNLM"/>
    </source>
</evidence>
<evidence type="ECO:0000313" key="2">
    <source>
        <dbReference type="Proteomes" id="UP000183263"/>
    </source>
</evidence>
<dbReference type="Proteomes" id="UP000183263">
    <property type="component" value="Unassembled WGS sequence"/>
</dbReference>
<gene>
    <name evidence="1" type="ORF">SAMN05444695_1057</name>
</gene>
<reference evidence="1 2" key="1">
    <citation type="submission" date="2016-10" db="EMBL/GenBank/DDBJ databases">
        <authorList>
            <person name="de Groot N.N."/>
        </authorList>
    </citation>
    <scope>NUCLEOTIDE SEQUENCE [LARGE SCALE GENOMIC DNA]</scope>
    <source>
        <strain evidence="1 2">DSM 44892</strain>
    </source>
</reference>
<accession>A0A1G8HMB3</accession>
<proteinExistence type="predicted"/>
<dbReference type="EMBL" id="FNDN01000005">
    <property type="protein sequence ID" value="SDI07836.1"/>
    <property type="molecule type" value="Genomic_DNA"/>
</dbReference>
<dbReference type="RefSeq" id="WP_072737528.1">
    <property type="nucleotide sequence ID" value="NZ_CP048813.1"/>
</dbReference>
<sequence length="255" mass="26720">MTSRQIWVKPAVPVLVVGVCGGSGCTTTALGLANTAAVKGISVAAVEATPAGGDLAERGADSVLSENGIEQLLRSARGGIISDEAFAQASSHTGTSARILHRSGNKLATEADYVAVDDYLRSRRASAVYDVGHRLQPPYLAPLLKHSQAPIVLTVPCRVDAFNRMRSSLDTIGGLLGDAGLKRTVVTISNQDANGWPVDIALLRKYLGDKIWSIEQIPYDQHLGSGVVISYDQLAPETVTAYEKLAAAAVAASEG</sequence>